<dbReference type="PIRSF" id="PIRSF036625">
    <property type="entry name" value="GAF_ANTAR"/>
    <property type="match status" value="1"/>
</dbReference>
<dbReference type="SMART" id="SM01012">
    <property type="entry name" value="ANTAR"/>
    <property type="match status" value="1"/>
</dbReference>
<dbReference type="InterPro" id="IPR012074">
    <property type="entry name" value="GAF_ANTAR"/>
</dbReference>
<keyword evidence="2" id="KW-0418">Kinase</keyword>
<dbReference type="Pfam" id="PF03861">
    <property type="entry name" value="ANTAR"/>
    <property type="match status" value="1"/>
</dbReference>
<comment type="caution">
    <text evidence="6">The sequence shown here is derived from an EMBL/GenBank/DDBJ whole genome shotgun (WGS) entry which is preliminary data.</text>
</comment>
<evidence type="ECO:0000259" key="5">
    <source>
        <dbReference type="PROSITE" id="PS50921"/>
    </source>
</evidence>
<reference evidence="6" key="1">
    <citation type="submission" date="2021-01" db="EMBL/GenBank/DDBJ databases">
        <title>KCTC 19127 draft genome.</title>
        <authorList>
            <person name="An D."/>
        </authorList>
    </citation>
    <scope>NUCLEOTIDE SEQUENCE</scope>
    <source>
        <strain evidence="6">KCTC 19127</strain>
    </source>
</reference>
<keyword evidence="3" id="KW-0805">Transcription regulation</keyword>
<dbReference type="Proteomes" id="UP000663801">
    <property type="component" value="Unassembled WGS sequence"/>
</dbReference>
<dbReference type="InterPro" id="IPR029016">
    <property type="entry name" value="GAF-like_dom_sf"/>
</dbReference>
<dbReference type="RefSeq" id="WP_205255688.1">
    <property type="nucleotide sequence ID" value="NZ_BAAAPV010000002.1"/>
</dbReference>
<gene>
    <name evidence="6" type="ORF">JL107_03860</name>
</gene>
<dbReference type="InterPro" id="IPR036388">
    <property type="entry name" value="WH-like_DNA-bd_sf"/>
</dbReference>
<dbReference type="GO" id="GO:0003723">
    <property type="term" value="F:RNA binding"/>
    <property type="evidence" value="ECO:0007669"/>
    <property type="project" value="InterPro"/>
</dbReference>
<dbReference type="AlphaFoldDB" id="A0A939C1L2"/>
<keyword evidence="1" id="KW-0808">Transferase</keyword>
<dbReference type="InterPro" id="IPR005561">
    <property type="entry name" value="ANTAR"/>
</dbReference>
<evidence type="ECO:0000256" key="2">
    <source>
        <dbReference type="ARBA" id="ARBA00022777"/>
    </source>
</evidence>
<sequence length="255" mass="27460">MVDRQRGEPSDGSTGTFDRDDELAAAFAGFARSVQQQDDPDRTLDEIVRAAVDLIPGCDDGSISVVFRRRTVSSQAASGELPAVIDALQESTGQGPCLDAAYAHETVRVPDMAVETRWPVFAPLAAEAGAAGMLACQLYVEGDDLGALNLFSRTPGGLDEESEHIALMFAAHAAIAYATVQRREVAARTVATRQLVGRAEGILMERHRVTAEHAFQMLVRVSQHRNVKLRDVADRLVHSGRLDDPRPGTTGTGRV</sequence>
<name>A0A939C1L2_9ACTN</name>
<dbReference type="SUPFAM" id="SSF52172">
    <property type="entry name" value="CheY-like"/>
    <property type="match status" value="1"/>
</dbReference>
<evidence type="ECO:0000256" key="1">
    <source>
        <dbReference type="ARBA" id="ARBA00022679"/>
    </source>
</evidence>
<dbReference type="InterPro" id="IPR011006">
    <property type="entry name" value="CheY-like_superfamily"/>
</dbReference>
<dbReference type="Pfam" id="PF13185">
    <property type="entry name" value="GAF_2"/>
    <property type="match status" value="1"/>
</dbReference>
<dbReference type="GO" id="GO:0016301">
    <property type="term" value="F:kinase activity"/>
    <property type="evidence" value="ECO:0007669"/>
    <property type="project" value="UniProtKB-KW"/>
</dbReference>
<dbReference type="EMBL" id="JAERWL010000005">
    <property type="protein sequence ID" value="MBM9475575.1"/>
    <property type="molecule type" value="Genomic_DNA"/>
</dbReference>
<keyword evidence="4" id="KW-0804">Transcription</keyword>
<dbReference type="Gene3D" id="1.10.10.10">
    <property type="entry name" value="Winged helix-like DNA-binding domain superfamily/Winged helix DNA-binding domain"/>
    <property type="match status" value="1"/>
</dbReference>
<keyword evidence="7" id="KW-1185">Reference proteome</keyword>
<protein>
    <submittedName>
        <fullName evidence="6">GAF and ANTAR domain-containing protein</fullName>
    </submittedName>
</protein>
<dbReference type="PROSITE" id="PS50921">
    <property type="entry name" value="ANTAR"/>
    <property type="match status" value="1"/>
</dbReference>
<evidence type="ECO:0000313" key="7">
    <source>
        <dbReference type="Proteomes" id="UP000663801"/>
    </source>
</evidence>
<feature type="domain" description="ANTAR" evidence="5">
    <location>
        <begin position="176"/>
        <end position="237"/>
    </location>
</feature>
<evidence type="ECO:0000256" key="4">
    <source>
        <dbReference type="ARBA" id="ARBA00023163"/>
    </source>
</evidence>
<proteinExistence type="predicted"/>
<evidence type="ECO:0000256" key="3">
    <source>
        <dbReference type="ARBA" id="ARBA00023015"/>
    </source>
</evidence>
<dbReference type="Gene3D" id="3.30.450.40">
    <property type="match status" value="1"/>
</dbReference>
<organism evidence="6 7">
    <name type="scientific">Nakamurella flavida</name>
    <dbReference type="NCBI Taxonomy" id="363630"/>
    <lineage>
        <taxon>Bacteria</taxon>
        <taxon>Bacillati</taxon>
        <taxon>Actinomycetota</taxon>
        <taxon>Actinomycetes</taxon>
        <taxon>Nakamurellales</taxon>
        <taxon>Nakamurellaceae</taxon>
        <taxon>Nakamurella</taxon>
    </lineage>
</organism>
<accession>A0A939C1L2</accession>
<dbReference type="InterPro" id="IPR003018">
    <property type="entry name" value="GAF"/>
</dbReference>
<dbReference type="SUPFAM" id="SSF55781">
    <property type="entry name" value="GAF domain-like"/>
    <property type="match status" value="1"/>
</dbReference>
<evidence type="ECO:0000313" key="6">
    <source>
        <dbReference type="EMBL" id="MBM9475575.1"/>
    </source>
</evidence>